<dbReference type="InterPro" id="IPR050923">
    <property type="entry name" value="Cell_Proc_Reg/RNA_Proc"/>
</dbReference>
<gene>
    <name evidence="3" type="ORF">L3556_10845</name>
</gene>
<dbReference type="InterPro" id="IPR000253">
    <property type="entry name" value="FHA_dom"/>
</dbReference>
<dbReference type="InterPro" id="IPR008984">
    <property type="entry name" value="SMAD_FHA_dom_sf"/>
</dbReference>
<organism evidence="3 4">
    <name type="scientific">Candidatus Synechococcus calcipolaris G9</name>
    <dbReference type="NCBI Taxonomy" id="1497997"/>
    <lineage>
        <taxon>Bacteria</taxon>
        <taxon>Bacillati</taxon>
        <taxon>Cyanobacteriota</taxon>
        <taxon>Cyanophyceae</taxon>
        <taxon>Synechococcales</taxon>
        <taxon>Synechococcaceae</taxon>
        <taxon>Synechococcus</taxon>
    </lineage>
</organism>
<dbReference type="Proteomes" id="UP001154265">
    <property type="component" value="Unassembled WGS sequence"/>
</dbReference>
<protein>
    <submittedName>
        <fullName evidence="3">FHA domain-containing protein</fullName>
    </submittedName>
</protein>
<evidence type="ECO:0000259" key="2">
    <source>
        <dbReference type="PROSITE" id="PS50006"/>
    </source>
</evidence>
<evidence type="ECO:0000313" key="3">
    <source>
        <dbReference type="EMBL" id="MDG2991422.1"/>
    </source>
</evidence>
<feature type="compositionally biased region" description="Polar residues" evidence="1">
    <location>
        <begin position="142"/>
        <end position="152"/>
    </location>
</feature>
<proteinExistence type="predicted"/>
<keyword evidence="4" id="KW-1185">Reference proteome</keyword>
<dbReference type="SUPFAM" id="SSF49879">
    <property type="entry name" value="SMAD/FHA domain"/>
    <property type="match status" value="1"/>
</dbReference>
<sequence length="152" mass="17131">MSSHPGSTASAWLVIRQRGQPKRQITLWGGIRWTIGRSMDCRIVVDDPHLSRCHAIIQSFIFQDQPLYFLADNHSSNGVLLNGYPLEHNTLLHDQDVFILGTSSFHFHYPTMYRPEVLSHGDQLGNISTQESQKQPPPRASKPSTSSVPWVG</sequence>
<dbReference type="Pfam" id="PF00498">
    <property type="entry name" value="FHA"/>
    <property type="match status" value="1"/>
</dbReference>
<dbReference type="EMBL" id="JAKKUT010000002">
    <property type="protein sequence ID" value="MDG2991422.1"/>
    <property type="molecule type" value="Genomic_DNA"/>
</dbReference>
<dbReference type="PANTHER" id="PTHR23308">
    <property type="entry name" value="NUCLEAR INHIBITOR OF PROTEIN PHOSPHATASE-1"/>
    <property type="match status" value="1"/>
</dbReference>
<dbReference type="SMART" id="SM00240">
    <property type="entry name" value="FHA"/>
    <property type="match status" value="1"/>
</dbReference>
<feature type="domain" description="FHA" evidence="2">
    <location>
        <begin position="33"/>
        <end position="86"/>
    </location>
</feature>
<name>A0ABT6F0Q4_9SYNE</name>
<accession>A0ABT6F0Q4</accession>
<evidence type="ECO:0000256" key="1">
    <source>
        <dbReference type="SAM" id="MobiDB-lite"/>
    </source>
</evidence>
<dbReference type="CDD" id="cd00060">
    <property type="entry name" value="FHA"/>
    <property type="match status" value="1"/>
</dbReference>
<dbReference type="RefSeq" id="WP_277867291.1">
    <property type="nucleotide sequence ID" value="NZ_JAKKUT010000002.1"/>
</dbReference>
<feature type="region of interest" description="Disordered" evidence="1">
    <location>
        <begin position="127"/>
        <end position="152"/>
    </location>
</feature>
<reference evidence="3" key="2">
    <citation type="submission" date="2022-01" db="EMBL/GenBank/DDBJ databases">
        <authorList>
            <person name="Zivanovic Y."/>
            <person name="Moreira D."/>
            <person name="Lopez-Garcia P."/>
        </authorList>
    </citation>
    <scope>NUCLEOTIDE SEQUENCE</scope>
    <source>
        <strain evidence="3">G9</strain>
    </source>
</reference>
<comment type="caution">
    <text evidence="3">The sequence shown here is derived from an EMBL/GenBank/DDBJ whole genome shotgun (WGS) entry which is preliminary data.</text>
</comment>
<evidence type="ECO:0000313" key="4">
    <source>
        <dbReference type="Proteomes" id="UP001154265"/>
    </source>
</evidence>
<dbReference type="PROSITE" id="PS50006">
    <property type="entry name" value="FHA_DOMAIN"/>
    <property type="match status" value="1"/>
</dbReference>
<dbReference type="Gene3D" id="2.60.200.20">
    <property type="match status" value="1"/>
</dbReference>
<reference evidence="3" key="1">
    <citation type="journal article" date="2022" name="Genome Biol. Evol.">
        <title>A New Gene Family Diagnostic for Intracellular Biomineralization of Amorphous Ca Carbonates by Cyanobacteria.</title>
        <authorList>
            <person name="Benzerara K."/>
            <person name="Duprat E."/>
            <person name="Bitard-Feildel T."/>
            <person name="Caumes G."/>
            <person name="Cassier-Chauvat C."/>
            <person name="Chauvat F."/>
            <person name="Dezi M."/>
            <person name="Diop S.I."/>
            <person name="Gaschignard G."/>
            <person name="Gorgen S."/>
            <person name="Gugger M."/>
            <person name="Lopez-Garcia P."/>
            <person name="Millet M."/>
            <person name="Skouri-Panet F."/>
            <person name="Moreira D."/>
            <person name="Callebaut I."/>
        </authorList>
    </citation>
    <scope>NUCLEOTIDE SEQUENCE</scope>
    <source>
        <strain evidence="3">G9</strain>
    </source>
</reference>